<dbReference type="EMBL" id="KN817546">
    <property type="protein sequence ID" value="KJA22973.1"/>
    <property type="molecule type" value="Genomic_DNA"/>
</dbReference>
<proteinExistence type="predicted"/>
<dbReference type="AlphaFoldDB" id="A0A0D2MH58"/>
<evidence type="ECO:0000313" key="1">
    <source>
        <dbReference type="EMBL" id="KJA22973.1"/>
    </source>
</evidence>
<sequence>MIAQTDPSRHKIESDWHTAIRPAPFSSAFPPAHTIGPSATFISRSRWLHARHSPVSSPAPRWLPDILPPDPRPFYAAR</sequence>
<organism evidence="1 2">
    <name type="scientific">Hypholoma sublateritium (strain FD-334 SS-4)</name>
    <dbReference type="NCBI Taxonomy" id="945553"/>
    <lineage>
        <taxon>Eukaryota</taxon>
        <taxon>Fungi</taxon>
        <taxon>Dikarya</taxon>
        <taxon>Basidiomycota</taxon>
        <taxon>Agaricomycotina</taxon>
        <taxon>Agaricomycetes</taxon>
        <taxon>Agaricomycetidae</taxon>
        <taxon>Agaricales</taxon>
        <taxon>Agaricineae</taxon>
        <taxon>Strophariaceae</taxon>
        <taxon>Hypholoma</taxon>
    </lineage>
</organism>
<reference evidence="2" key="1">
    <citation type="submission" date="2014-04" db="EMBL/GenBank/DDBJ databases">
        <title>Evolutionary Origins and Diversification of the Mycorrhizal Mutualists.</title>
        <authorList>
            <consortium name="DOE Joint Genome Institute"/>
            <consortium name="Mycorrhizal Genomics Consortium"/>
            <person name="Kohler A."/>
            <person name="Kuo A."/>
            <person name="Nagy L.G."/>
            <person name="Floudas D."/>
            <person name="Copeland A."/>
            <person name="Barry K.W."/>
            <person name="Cichocki N."/>
            <person name="Veneault-Fourrey C."/>
            <person name="LaButti K."/>
            <person name="Lindquist E.A."/>
            <person name="Lipzen A."/>
            <person name="Lundell T."/>
            <person name="Morin E."/>
            <person name="Murat C."/>
            <person name="Riley R."/>
            <person name="Ohm R."/>
            <person name="Sun H."/>
            <person name="Tunlid A."/>
            <person name="Henrissat B."/>
            <person name="Grigoriev I.V."/>
            <person name="Hibbett D.S."/>
            <person name="Martin F."/>
        </authorList>
    </citation>
    <scope>NUCLEOTIDE SEQUENCE [LARGE SCALE GENOMIC DNA]</scope>
    <source>
        <strain evidence="2">FD-334 SS-4</strain>
    </source>
</reference>
<evidence type="ECO:0000313" key="2">
    <source>
        <dbReference type="Proteomes" id="UP000054270"/>
    </source>
</evidence>
<protein>
    <submittedName>
        <fullName evidence="1">Uncharacterized protein</fullName>
    </submittedName>
</protein>
<accession>A0A0D2MH58</accession>
<dbReference type="Proteomes" id="UP000054270">
    <property type="component" value="Unassembled WGS sequence"/>
</dbReference>
<name>A0A0D2MH58_HYPSF</name>
<gene>
    <name evidence="1" type="ORF">HYPSUDRAFT_201779</name>
</gene>
<keyword evidence="2" id="KW-1185">Reference proteome</keyword>